<gene>
    <name evidence="1" type="ORF">AVEN_240477_1</name>
</gene>
<reference evidence="1 2" key="1">
    <citation type="journal article" date="2019" name="Sci. Rep.">
        <title>Orb-weaving spider Araneus ventricosus genome elucidates the spidroin gene catalogue.</title>
        <authorList>
            <person name="Kono N."/>
            <person name="Nakamura H."/>
            <person name="Ohtoshi R."/>
            <person name="Moran D.A.P."/>
            <person name="Shinohara A."/>
            <person name="Yoshida Y."/>
            <person name="Fujiwara M."/>
            <person name="Mori M."/>
            <person name="Tomita M."/>
            <person name="Arakawa K."/>
        </authorList>
    </citation>
    <scope>NUCLEOTIDE SEQUENCE [LARGE SCALE GENOMIC DNA]</scope>
</reference>
<dbReference type="Proteomes" id="UP000499080">
    <property type="component" value="Unassembled WGS sequence"/>
</dbReference>
<comment type="caution">
    <text evidence="1">The sequence shown here is derived from an EMBL/GenBank/DDBJ whole genome shotgun (WGS) entry which is preliminary data.</text>
</comment>
<evidence type="ECO:0000313" key="1">
    <source>
        <dbReference type="EMBL" id="GBO26943.1"/>
    </source>
</evidence>
<sequence length="85" mass="9971">MEILEHGKKKTIVKVENLWKNSIVAGKTWVSNQTKFQAFLRRFFKWDLYSRVATDQSVCLEWDLASRLPNQNSAEWGGNRGIEDR</sequence>
<proteinExistence type="predicted"/>
<keyword evidence="2" id="KW-1185">Reference proteome</keyword>
<organism evidence="1 2">
    <name type="scientific">Araneus ventricosus</name>
    <name type="common">Orbweaver spider</name>
    <name type="synonym">Epeira ventricosa</name>
    <dbReference type="NCBI Taxonomy" id="182803"/>
    <lineage>
        <taxon>Eukaryota</taxon>
        <taxon>Metazoa</taxon>
        <taxon>Ecdysozoa</taxon>
        <taxon>Arthropoda</taxon>
        <taxon>Chelicerata</taxon>
        <taxon>Arachnida</taxon>
        <taxon>Araneae</taxon>
        <taxon>Araneomorphae</taxon>
        <taxon>Entelegynae</taxon>
        <taxon>Araneoidea</taxon>
        <taxon>Araneidae</taxon>
        <taxon>Araneus</taxon>
    </lineage>
</organism>
<dbReference type="EMBL" id="BGPR01049941">
    <property type="protein sequence ID" value="GBO26943.1"/>
    <property type="molecule type" value="Genomic_DNA"/>
</dbReference>
<dbReference type="AlphaFoldDB" id="A0A4Y2VNK1"/>
<name>A0A4Y2VNK1_ARAVE</name>
<accession>A0A4Y2VNK1</accession>
<protein>
    <submittedName>
        <fullName evidence="1">Uncharacterized protein</fullName>
    </submittedName>
</protein>
<evidence type="ECO:0000313" key="2">
    <source>
        <dbReference type="Proteomes" id="UP000499080"/>
    </source>
</evidence>